<dbReference type="PANTHER" id="PTHR14149">
    <property type="entry name" value="RAS GTPASE-ACTIVATING PROTEIN WITH IQ MOTIF"/>
    <property type="match status" value="1"/>
</dbReference>
<dbReference type="EMBL" id="JASJQH010006892">
    <property type="protein sequence ID" value="KAK9728702.1"/>
    <property type="molecule type" value="Genomic_DNA"/>
</dbReference>
<dbReference type="PROSITE" id="PS50096">
    <property type="entry name" value="IQ"/>
    <property type="match status" value="1"/>
</dbReference>
<reference evidence="2 3" key="1">
    <citation type="submission" date="2023-04" db="EMBL/GenBank/DDBJ databases">
        <title>Genome of Basidiobolus ranarum AG-B5.</title>
        <authorList>
            <person name="Stajich J.E."/>
            <person name="Carter-House D."/>
            <person name="Gryganskyi A."/>
        </authorList>
    </citation>
    <scope>NUCLEOTIDE SEQUENCE [LARGE SCALE GENOMIC DNA]</scope>
    <source>
        <strain evidence="2 3">AG-B5</strain>
    </source>
</reference>
<protein>
    <submittedName>
        <fullName evidence="2">Iqgap- protein</fullName>
    </submittedName>
</protein>
<proteinExistence type="predicted"/>
<dbReference type="Pfam" id="PF00307">
    <property type="entry name" value="CH"/>
    <property type="match status" value="1"/>
</dbReference>
<dbReference type="Proteomes" id="UP001479436">
    <property type="component" value="Unassembled WGS sequence"/>
</dbReference>
<organism evidence="2 3">
    <name type="scientific">Basidiobolus ranarum</name>
    <dbReference type="NCBI Taxonomy" id="34480"/>
    <lineage>
        <taxon>Eukaryota</taxon>
        <taxon>Fungi</taxon>
        <taxon>Fungi incertae sedis</taxon>
        <taxon>Zoopagomycota</taxon>
        <taxon>Entomophthoromycotina</taxon>
        <taxon>Basidiobolomycetes</taxon>
        <taxon>Basidiobolales</taxon>
        <taxon>Basidiobolaceae</taxon>
        <taxon>Basidiobolus</taxon>
    </lineage>
</organism>
<evidence type="ECO:0000313" key="2">
    <source>
        <dbReference type="EMBL" id="KAK9728702.1"/>
    </source>
</evidence>
<comment type="caution">
    <text evidence="2">The sequence shown here is derived from an EMBL/GenBank/DDBJ whole genome shotgun (WGS) entry which is preliminary data.</text>
</comment>
<dbReference type="CDD" id="cd21206">
    <property type="entry name" value="CH_IQGAP"/>
    <property type="match status" value="1"/>
</dbReference>
<feature type="domain" description="Calponin-homology (CH)" evidence="1">
    <location>
        <begin position="61"/>
        <end position="167"/>
    </location>
</feature>
<evidence type="ECO:0000259" key="1">
    <source>
        <dbReference type="PROSITE" id="PS50021"/>
    </source>
</evidence>
<keyword evidence="3" id="KW-1185">Reference proteome</keyword>
<gene>
    <name evidence="2" type="primary">IQG1_1</name>
    <name evidence="2" type="ORF">K7432_000848</name>
</gene>
<dbReference type="SUPFAM" id="SSF47576">
    <property type="entry name" value="Calponin-homology domain, CH-domain"/>
    <property type="match status" value="1"/>
</dbReference>
<dbReference type="Gene3D" id="1.10.418.10">
    <property type="entry name" value="Calponin-like domain"/>
    <property type="match status" value="1"/>
</dbReference>
<dbReference type="InterPro" id="IPR036872">
    <property type="entry name" value="CH_dom_sf"/>
</dbReference>
<dbReference type="PANTHER" id="PTHR14149:SF14">
    <property type="entry name" value="CALPONIN-HOMOLOGY (CH) DOMAIN-CONTAINING PROTEIN"/>
    <property type="match status" value="1"/>
</dbReference>
<name>A0ABR2WAJ1_9FUNG</name>
<dbReference type="SMART" id="SM00033">
    <property type="entry name" value="CH"/>
    <property type="match status" value="1"/>
</dbReference>
<sequence>MAIQIITPNVLIPSELDAVVGLKRRVRLQKHLTINGDSFQAQRNAAWMEVERRNLQAYEYLCHIGEAKQWIEACIEEEIAPIDKIEESLRDGVIIAKLARTFEPTCVKKIFENPKIQYRHSDNINFFLAAIRKIALPENFHFELTDLYENKNLPKVIYCIHALGHLLFQQGRGPSVNNLIGKLNFSEEQLQAAQRGLERTGVPMPSFKHIEVTLSQELLKLEFHHKIEKESYWKTKEFLVQKCQAIIRGYLGRRLYKEYRAIYRKNTVKIQSWACGVITRNPLHNNESKCVGNNQIDVKNIIQMQASFCTYLKRDKHCYEKGEHLVVKELVTAHGNSAGHQVKQNRSSYKQNQDNNVYGQVVTLNRYYMEEDRIIQAQALIRGYLTHNNVIELFRIQEFAFQQNPNLPLLESNTTIYRNLQGKLKYPLNHEAIVTDCYFFIEGTIPQVIEEYITKNLTQLEYYNIQGKDIYFQLSNNDSVKYLICAEDATRRQNYYIQPLVLLKECRRQSGCSQQRYINLIHLKLSVKQNPRSDPTKQIVYITALTLFSQNELVHRHVYLFKAAIRTRISNATKSQEFLRAKSVPTIYYNGANSVSTISKCFRKEEPSTSCRNGTLYVIIASDHPDTLDISATYSMLTHSVDGTNLSLNRMRHITYQDENITIQELLREQKDNLSHVVYHCYECPTSTFPSNSAITMPNQVNYHKLKNSGILSTYVLKGDNIDSLAEFKNTSRAIVKYLNCMPSSESKVCDQKLTLIQSTNLVEGKKETKNIQLERTISEDCEMMIANKPSAKFNDLDVK</sequence>
<dbReference type="InterPro" id="IPR001715">
    <property type="entry name" value="CH_dom"/>
</dbReference>
<evidence type="ECO:0000313" key="3">
    <source>
        <dbReference type="Proteomes" id="UP001479436"/>
    </source>
</evidence>
<dbReference type="PROSITE" id="PS50021">
    <property type="entry name" value="CH"/>
    <property type="match status" value="1"/>
</dbReference>
<accession>A0ABR2WAJ1</accession>